<evidence type="ECO:0000313" key="5">
    <source>
        <dbReference type="Proteomes" id="UP000002865"/>
    </source>
</evidence>
<dbReference type="HOGENOM" id="CLU_142044_0_0_9"/>
<dbReference type="eggNOG" id="COG0454">
    <property type="taxonomic scope" value="Bacteria"/>
</dbReference>
<gene>
    <name evidence="4" type="ORF">Spaf_0490</name>
</gene>
<dbReference type="PATRIC" id="fig|1114965.3.peg.474"/>
<dbReference type="STRING" id="1114965.Spaf_0490"/>
<dbReference type="PaxDb" id="1114965-Spaf_0490"/>
<sequence>MGQGVRCVRKCWFVRGKVRLKSRKELMMFVIKEVKDEDQKMAVVAEILRDLPEWFGIPESTQAYIEGAKDLKVWTAFQESNLLGFVSLSYSSEDCAEIDCLGVKKSFQGQGIGRELITTIEREAVKQVDYLQVKTVAEGSNKDYDRTNVFYRSLGFKKLEIFPQLWDLKNPCQILIKKIN</sequence>
<reference evidence="4 5" key="1">
    <citation type="journal article" date="2012" name="PLoS ONE">
        <title>Complete Genome and Transcriptomes of Streptococcus parasanguinis FW213: Phylogenic Relations and Potential Virulence Mechanisms.</title>
        <authorList>
            <person name="Geng J."/>
            <person name="Chiu C.H."/>
            <person name="Tang P."/>
            <person name="Chen Y."/>
            <person name="Shieh H.R."/>
            <person name="Hu S."/>
            <person name="Chen Y.Y."/>
        </authorList>
    </citation>
    <scope>NUCLEOTIDE SEQUENCE [LARGE SCALE GENOMIC DNA]</scope>
    <source>
        <strain evidence="4 5">FW213</strain>
    </source>
</reference>
<dbReference type="Pfam" id="PF13508">
    <property type="entry name" value="Acetyltransf_7"/>
    <property type="match status" value="1"/>
</dbReference>
<dbReference type="CDD" id="cd04301">
    <property type="entry name" value="NAT_SF"/>
    <property type="match status" value="1"/>
</dbReference>
<feature type="domain" description="N-acetyltransferase" evidence="3">
    <location>
        <begin position="29"/>
        <end position="173"/>
    </location>
</feature>
<dbReference type="PANTHER" id="PTHR43877">
    <property type="entry name" value="AMINOALKYLPHOSPHONATE N-ACETYLTRANSFERASE-RELATED-RELATED"/>
    <property type="match status" value="1"/>
</dbReference>
<accession>I1ZKC7</accession>
<keyword evidence="2" id="KW-0012">Acyltransferase</keyword>
<evidence type="ECO:0000313" key="4">
    <source>
        <dbReference type="EMBL" id="AFJ25501.1"/>
    </source>
</evidence>
<dbReference type="InterPro" id="IPR050832">
    <property type="entry name" value="Bact_Acetyltransf"/>
</dbReference>
<dbReference type="Proteomes" id="UP000002865">
    <property type="component" value="Chromosome"/>
</dbReference>
<dbReference type="AlphaFoldDB" id="I1ZKC7"/>
<dbReference type="GO" id="GO:0016747">
    <property type="term" value="F:acyltransferase activity, transferring groups other than amino-acyl groups"/>
    <property type="evidence" value="ECO:0007669"/>
    <property type="project" value="InterPro"/>
</dbReference>
<dbReference type="KEGG" id="scf:Spaf_0490"/>
<dbReference type="EMBL" id="CP003122">
    <property type="protein sequence ID" value="AFJ25501.1"/>
    <property type="molecule type" value="Genomic_DNA"/>
</dbReference>
<evidence type="ECO:0000256" key="2">
    <source>
        <dbReference type="ARBA" id="ARBA00023315"/>
    </source>
</evidence>
<evidence type="ECO:0000259" key="3">
    <source>
        <dbReference type="PROSITE" id="PS51186"/>
    </source>
</evidence>
<dbReference type="InterPro" id="IPR000182">
    <property type="entry name" value="GNAT_dom"/>
</dbReference>
<name>I1ZKC7_STRPA</name>
<proteinExistence type="predicted"/>
<dbReference type="SUPFAM" id="SSF55729">
    <property type="entry name" value="Acyl-CoA N-acyltransferases (Nat)"/>
    <property type="match status" value="1"/>
</dbReference>
<protein>
    <submittedName>
        <fullName evidence="4">Acetyltransferase, GNAT family</fullName>
    </submittedName>
</protein>
<keyword evidence="1 4" id="KW-0808">Transferase</keyword>
<evidence type="ECO:0000256" key="1">
    <source>
        <dbReference type="ARBA" id="ARBA00022679"/>
    </source>
</evidence>
<organism evidence="4 5">
    <name type="scientific">Streptococcus parasanguinis FW213</name>
    <dbReference type="NCBI Taxonomy" id="1114965"/>
    <lineage>
        <taxon>Bacteria</taxon>
        <taxon>Bacillati</taxon>
        <taxon>Bacillota</taxon>
        <taxon>Bacilli</taxon>
        <taxon>Lactobacillales</taxon>
        <taxon>Streptococcaceae</taxon>
        <taxon>Streptococcus</taxon>
    </lineage>
</organism>
<dbReference type="PROSITE" id="PS51186">
    <property type="entry name" value="GNAT"/>
    <property type="match status" value="1"/>
</dbReference>
<dbReference type="InterPro" id="IPR016181">
    <property type="entry name" value="Acyl_CoA_acyltransferase"/>
</dbReference>
<dbReference type="Gene3D" id="3.40.630.30">
    <property type="match status" value="1"/>
</dbReference>